<dbReference type="Proteomes" id="UP001476583">
    <property type="component" value="Chromosome"/>
</dbReference>
<accession>A0ABZ2RKQ9</accession>
<sequence>MKTATLNLRIDPVLKEAARIAAAQEHRSIANLVEVLIRQHCERIGVSIPDQAELFPQEDRDDEWRSIDSCAKWLRKAGVGKAELDFQNWHVRQIEISV</sequence>
<keyword evidence="2" id="KW-1185">Reference proteome</keyword>
<evidence type="ECO:0000313" key="1">
    <source>
        <dbReference type="EMBL" id="WXL26995.1"/>
    </source>
</evidence>
<reference evidence="1 2" key="1">
    <citation type="submission" date="2024-03" db="EMBL/GenBank/DDBJ databases">
        <title>Complete genome of BD2.</title>
        <authorList>
            <person name="Cao G."/>
        </authorList>
    </citation>
    <scope>NUCLEOTIDE SEQUENCE [LARGE SCALE GENOMIC DNA]</scope>
    <source>
        <strain evidence="1 2">BD2</strain>
    </source>
</reference>
<name>A0ABZ2RKQ9_ECTME</name>
<evidence type="ECO:0000313" key="2">
    <source>
        <dbReference type="Proteomes" id="UP001476583"/>
    </source>
</evidence>
<dbReference type="InterPro" id="IPR010985">
    <property type="entry name" value="Ribbon_hlx_hlx"/>
</dbReference>
<dbReference type="SUPFAM" id="SSF47598">
    <property type="entry name" value="Ribbon-helix-helix"/>
    <property type="match status" value="1"/>
</dbReference>
<dbReference type="EMBL" id="CP148074">
    <property type="protein sequence ID" value="WXL26995.1"/>
    <property type="molecule type" value="Genomic_DNA"/>
</dbReference>
<gene>
    <name evidence="1" type="ORF">WG219_05915</name>
</gene>
<organism evidence="1 2">
    <name type="scientific">Ectopseudomonas mendocina</name>
    <name type="common">Pseudomonas mendocina</name>
    <dbReference type="NCBI Taxonomy" id="300"/>
    <lineage>
        <taxon>Bacteria</taxon>
        <taxon>Pseudomonadati</taxon>
        <taxon>Pseudomonadota</taxon>
        <taxon>Gammaproteobacteria</taxon>
        <taxon>Pseudomonadales</taxon>
        <taxon>Pseudomonadaceae</taxon>
        <taxon>Ectopseudomonas</taxon>
    </lineage>
</organism>
<proteinExistence type="predicted"/>
<protein>
    <submittedName>
        <fullName evidence="1">Uncharacterized protein</fullName>
    </submittedName>
</protein>